<evidence type="ECO:0000256" key="2">
    <source>
        <dbReference type="ARBA" id="ARBA00022679"/>
    </source>
</evidence>
<evidence type="ECO:0000256" key="3">
    <source>
        <dbReference type="ARBA" id="ARBA00022691"/>
    </source>
</evidence>
<sequence>MHASELNEIEVKNLVKKHWNGRAAEFDQGPSHGLLNEEQHQAWVAVLSKLAGSEPLKVLDLGCGTGFLSLLLANMGHDVTGLDFAEEMLQLARAKADQAGLPINFLSGDAEHTGLPEGAYDLIVARHLIWTLPHPADAVEEWTRLLKPQGRIALVEGQWENQDVKEEYEQIRSRLPFYGGQPSEQLASFFRSKGLNEVAIQPLMEAALWGGMPKHPRYLVIAQR</sequence>
<proteinExistence type="predicted"/>
<accession>A0ABT2UET7</accession>
<dbReference type="SUPFAM" id="SSF53335">
    <property type="entry name" value="S-adenosyl-L-methionine-dependent methyltransferases"/>
    <property type="match status" value="1"/>
</dbReference>
<evidence type="ECO:0000256" key="1">
    <source>
        <dbReference type="ARBA" id="ARBA00022603"/>
    </source>
</evidence>
<dbReference type="EMBL" id="JAOQIO010000038">
    <property type="protein sequence ID" value="MCU6793117.1"/>
    <property type="molecule type" value="Genomic_DNA"/>
</dbReference>
<dbReference type="Gene3D" id="3.40.50.150">
    <property type="entry name" value="Vaccinia Virus protein VP39"/>
    <property type="match status" value="1"/>
</dbReference>
<name>A0ABT2UET7_9BACL</name>
<feature type="domain" description="Methyltransferase type 11" evidence="4">
    <location>
        <begin position="59"/>
        <end position="153"/>
    </location>
</feature>
<dbReference type="CDD" id="cd02440">
    <property type="entry name" value="AdoMet_MTases"/>
    <property type="match status" value="1"/>
</dbReference>
<organism evidence="5 6">
    <name type="scientific">Paenibacillus baimaensis</name>
    <dbReference type="NCBI Taxonomy" id="2982185"/>
    <lineage>
        <taxon>Bacteria</taxon>
        <taxon>Bacillati</taxon>
        <taxon>Bacillota</taxon>
        <taxon>Bacilli</taxon>
        <taxon>Bacillales</taxon>
        <taxon>Paenibacillaceae</taxon>
        <taxon>Paenibacillus</taxon>
    </lineage>
</organism>
<gene>
    <name evidence="5" type="ORF">OB236_13420</name>
</gene>
<dbReference type="GO" id="GO:0008168">
    <property type="term" value="F:methyltransferase activity"/>
    <property type="evidence" value="ECO:0007669"/>
    <property type="project" value="UniProtKB-KW"/>
</dbReference>
<dbReference type="Proteomes" id="UP001652445">
    <property type="component" value="Unassembled WGS sequence"/>
</dbReference>
<keyword evidence="1 5" id="KW-0489">Methyltransferase</keyword>
<dbReference type="InterPro" id="IPR013216">
    <property type="entry name" value="Methyltransf_11"/>
</dbReference>
<reference evidence="5 6" key="1">
    <citation type="submission" date="2022-09" db="EMBL/GenBank/DDBJ databases">
        <authorList>
            <person name="Han X.L."/>
            <person name="Wang Q."/>
            <person name="Lu T."/>
        </authorList>
    </citation>
    <scope>NUCLEOTIDE SEQUENCE [LARGE SCALE GENOMIC DNA]</scope>
    <source>
        <strain evidence="5 6">WQ 127069</strain>
    </source>
</reference>
<dbReference type="PANTHER" id="PTHR43464">
    <property type="entry name" value="METHYLTRANSFERASE"/>
    <property type="match status" value="1"/>
</dbReference>
<evidence type="ECO:0000259" key="4">
    <source>
        <dbReference type="Pfam" id="PF08241"/>
    </source>
</evidence>
<keyword evidence="3" id="KW-0949">S-adenosyl-L-methionine</keyword>
<keyword evidence="2" id="KW-0808">Transferase</keyword>
<dbReference type="InterPro" id="IPR029063">
    <property type="entry name" value="SAM-dependent_MTases_sf"/>
</dbReference>
<dbReference type="Pfam" id="PF08241">
    <property type="entry name" value="Methyltransf_11"/>
    <property type="match status" value="1"/>
</dbReference>
<evidence type="ECO:0000313" key="6">
    <source>
        <dbReference type="Proteomes" id="UP001652445"/>
    </source>
</evidence>
<dbReference type="PANTHER" id="PTHR43464:SF19">
    <property type="entry name" value="UBIQUINONE BIOSYNTHESIS O-METHYLTRANSFERASE, MITOCHONDRIAL"/>
    <property type="match status" value="1"/>
</dbReference>
<protein>
    <submittedName>
        <fullName evidence="5">Class I SAM-dependent methyltransferase</fullName>
    </submittedName>
</protein>
<evidence type="ECO:0000313" key="5">
    <source>
        <dbReference type="EMBL" id="MCU6793117.1"/>
    </source>
</evidence>
<dbReference type="GO" id="GO:0032259">
    <property type="term" value="P:methylation"/>
    <property type="evidence" value="ECO:0007669"/>
    <property type="project" value="UniProtKB-KW"/>
</dbReference>
<keyword evidence="6" id="KW-1185">Reference proteome</keyword>
<dbReference type="RefSeq" id="WP_262684426.1">
    <property type="nucleotide sequence ID" value="NZ_JAOQIO010000038.1"/>
</dbReference>
<comment type="caution">
    <text evidence="5">The sequence shown here is derived from an EMBL/GenBank/DDBJ whole genome shotgun (WGS) entry which is preliminary data.</text>
</comment>